<dbReference type="PANTHER" id="PTHR11707">
    <property type="entry name" value="L-ASPARAGINASE"/>
    <property type="match status" value="1"/>
</dbReference>
<dbReference type="GO" id="GO:0042597">
    <property type="term" value="C:periplasmic space"/>
    <property type="evidence" value="ECO:0007669"/>
    <property type="project" value="UniProtKB-SubCell"/>
</dbReference>
<feature type="active site" evidence="12">
    <location>
        <position position="111"/>
    </location>
</feature>
<dbReference type="FunFam" id="3.40.50.40:FF:000002">
    <property type="entry name" value="L-asparaginase 2"/>
    <property type="match status" value="1"/>
</dbReference>
<evidence type="ECO:0000256" key="10">
    <source>
        <dbReference type="PIRSR" id="PIRSR001220-2"/>
    </source>
</evidence>
<keyword evidence="5" id="KW-0574">Periplasm</keyword>
<dbReference type="PROSITE" id="PS51732">
    <property type="entry name" value="ASN_GLN_ASE_3"/>
    <property type="match status" value="1"/>
</dbReference>
<keyword evidence="7" id="KW-1015">Disulfide bond</keyword>
<dbReference type="InterPro" id="IPR037152">
    <property type="entry name" value="L-asparaginase_N_sf"/>
</dbReference>
<dbReference type="GO" id="GO:0006528">
    <property type="term" value="P:asparagine metabolic process"/>
    <property type="evidence" value="ECO:0007669"/>
    <property type="project" value="InterPro"/>
</dbReference>
<comment type="similarity">
    <text evidence="2 13">Belongs to the asparaginase 1 family.</text>
</comment>
<dbReference type="PANTHER" id="PTHR11707:SF28">
    <property type="entry name" value="60 KDA LYSOPHOSPHOLIPASE"/>
    <property type="match status" value="1"/>
</dbReference>
<evidence type="ECO:0000256" key="2">
    <source>
        <dbReference type="ARBA" id="ARBA00010518"/>
    </source>
</evidence>
<dbReference type="PROSITE" id="PS00144">
    <property type="entry name" value="ASN_GLN_ASE_1"/>
    <property type="match status" value="1"/>
</dbReference>
<dbReference type="EMBL" id="AFBQ01000184">
    <property type="protein sequence ID" value="EHY31293.1"/>
    <property type="molecule type" value="Genomic_DNA"/>
</dbReference>
<keyword evidence="6" id="KW-0378">Hydrolase</keyword>
<dbReference type="STRING" id="762967.HMPREF9440_01330"/>
<dbReference type="InterPro" id="IPR027475">
    <property type="entry name" value="Asparaginase/glutaminase_AS2"/>
</dbReference>
<dbReference type="HOGENOM" id="CLU_019134_1_2_4"/>
<dbReference type="InterPro" id="IPR020827">
    <property type="entry name" value="Asparaginase/glutaminase_AS1"/>
</dbReference>
<evidence type="ECO:0000313" key="18">
    <source>
        <dbReference type="Proteomes" id="UP000004956"/>
    </source>
</evidence>
<gene>
    <name evidence="17" type="ORF">HMPREF9440_01330</name>
</gene>
<feature type="signal peptide" evidence="14">
    <location>
        <begin position="1"/>
        <end position="22"/>
    </location>
</feature>
<evidence type="ECO:0000256" key="4">
    <source>
        <dbReference type="ARBA" id="ARBA00022729"/>
    </source>
</evidence>
<dbReference type="PRINTS" id="PR00139">
    <property type="entry name" value="ASNGLNASE"/>
</dbReference>
<proteinExistence type="inferred from homology"/>
<dbReference type="PIRSF" id="PIRSF500176">
    <property type="entry name" value="L_ASNase"/>
    <property type="match status" value="1"/>
</dbReference>
<dbReference type="SUPFAM" id="SSF53774">
    <property type="entry name" value="Glutaminase/Asparaginase"/>
    <property type="match status" value="1"/>
</dbReference>
<comment type="subcellular location">
    <subcellularLocation>
        <location evidence="1">Periplasm</location>
    </subcellularLocation>
</comment>
<evidence type="ECO:0000259" key="16">
    <source>
        <dbReference type="Pfam" id="PF17763"/>
    </source>
</evidence>
<dbReference type="InterPro" id="IPR006034">
    <property type="entry name" value="Asparaginase/glutaminase-like"/>
</dbReference>
<keyword evidence="18" id="KW-1185">Reference proteome</keyword>
<feature type="active site" evidence="11">
    <location>
        <position position="34"/>
    </location>
</feature>
<organism evidence="17 18">
    <name type="scientific">Sutterella parvirubra YIT 11816</name>
    <dbReference type="NCBI Taxonomy" id="762967"/>
    <lineage>
        <taxon>Bacteria</taxon>
        <taxon>Pseudomonadati</taxon>
        <taxon>Pseudomonadota</taxon>
        <taxon>Betaproteobacteria</taxon>
        <taxon>Burkholderiales</taxon>
        <taxon>Sutterellaceae</taxon>
        <taxon>Sutterella</taxon>
    </lineage>
</organism>
<dbReference type="NCBIfam" id="TIGR00520">
    <property type="entry name" value="asnASE_II"/>
    <property type="match status" value="1"/>
</dbReference>
<reference evidence="17 18" key="1">
    <citation type="submission" date="2011-11" db="EMBL/GenBank/DDBJ databases">
        <authorList>
            <person name="Weinstock G."/>
            <person name="Sodergren E."/>
            <person name="Clifton S."/>
            <person name="Fulton L."/>
            <person name="Fulton B."/>
            <person name="Courtney L."/>
            <person name="Fronick C."/>
            <person name="Harrison M."/>
            <person name="Strong C."/>
            <person name="Farmer C."/>
            <person name="Delahaunty K."/>
            <person name="Markovic C."/>
            <person name="Hall O."/>
            <person name="Minx P."/>
            <person name="Tomlinson C."/>
            <person name="Mitreva M."/>
            <person name="Hou S."/>
            <person name="Chen J."/>
            <person name="Wollam A."/>
            <person name="Pepin K.H."/>
            <person name="Johnson M."/>
            <person name="Bhonagiri V."/>
            <person name="Zhang X."/>
            <person name="Suruliraj S."/>
            <person name="Warren W."/>
            <person name="Chinwalla A."/>
            <person name="Mardis E.R."/>
            <person name="Wilson R.K."/>
        </authorList>
    </citation>
    <scope>NUCLEOTIDE SEQUENCE [LARGE SCALE GENOMIC DNA]</scope>
    <source>
        <strain evidence="17 18">YIT 11816</strain>
    </source>
</reference>
<evidence type="ECO:0000256" key="9">
    <source>
        <dbReference type="PIRSR" id="PIRSR001220-1"/>
    </source>
</evidence>
<sequence length="348" mass="36820">MTMIRKTLLTLALTAASGAALALPNIAVLATGGTIAGAGASSTGSAYEAGKVSVNHLVAAVPELAKVANVTPVQVTNIGSQDMSDEVWLKLAKTINADCGKYDGFVITHGTDTMEETAYFLQLTSKCKKPVVMVGAMLPSTGLSADGPRNLFHAVITAAEPKTADYGVVVAMNNVIVGARDVIKTNTVQPETFQGANFGKLGTIFNNKVEYEMMPLRKHTTETPFDVSKLDKLPKVGIVYNHAGVEGVQAEALVKAGYQGIVNAGVGNGNIHKSVWPILEKAAKDGIVVVRSSRVPTGATTKDAEVDDKKMGWVASGSLNPQKARVLLQLALTKTTDWTEVQKYFDQY</sequence>
<name>H3KF14_9BURK</name>
<evidence type="ECO:0000256" key="8">
    <source>
        <dbReference type="ARBA" id="ARBA00049366"/>
    </source>
</evidence>
<evidence type="ECO:0000256" key="11">
    <source>
        <dbReference type="PROSITE-ProRule" id="PRU10099"/>
    </source>
</evidence>
<comment type="catalytic activity">
    <reaction evidence="8">
        <text>L-asparagine + H2O = L-aspartate + NH4(+)</text>
        <dbReference type="Rhea" id="RHEA:21016"/>
        <dbReference type="ChEBI" id="CHEBI:15377"/>
        <dbReference type="ChEBI" id="CHEBI:28938"/>
        <dbReference type="ChEBI" id="CHEBI:29991"/>
        <dbReference type="ChEBI" id="CHEBI:58048"/>
        <dbReference type="EC" id="3.5.1.1"/>
    </reaction>
</comment>
<evidence type="ECO:0000259" key="15">
    <source>
        <dbReference type="Pfam" id="PF00710"/>
    </source>
</evidence>
<dbReference type="Proteomes" id="UP000004956">
    <property type="component" value="Unassembled WGS sequence"/>
</dbReference>
<dbReference type="EC" id="3.5.1.1" evidence="3"/>
<evidence type="ECO:0000256" key="3">
    <source>
        <dbReference type="ARBA" id="ARBA00012920"/>
    </source>
</evidence>
<dbReference type="AlphaFoldDB" id="H3KF14"/>
<dbReference type="InterPro" id="IPR027474">
    <property type="entry name" value="L-asparaginase_N"/>
</dbReference>
<protein>
    <recommendedName>
        <fullName evidence="3">asparaginase</fullName>
        <ecNumber evidence="3">3.5.1.1</ecNumber>
    </recommendedName>
</protein>
<feature type="domain" description="Asparaginase/glutaminase C-terminal" evidence="16">
    <location>
        <begin position="235"/>
        <end position="345"/>
    </location>
</feature>
<dbReference type="SMART" id="SM00870">
    <property type="entry name" value="Asparaginase"/>
    <property type="match status" value="1"/>
</dbReference>
<dbReference type="Gene3D" id="3.40.50.1170">
    <property type="entry name" value="L-asparaginase, N-terminal domain"/>
    <property type="match status" value="1"/>
</dbReference>
<feature type="binding site" evidence="10">
    <location>
        <begin position="111"/>
        <end position="112"/>
    </location>
    <ligand>
        <name>substrate</name>
    </ligand>
</feature>
<evidence type="ECO:0000256" key="14">
    <source>
        <dbReference type="SAM" id="SignalP"/>
    </source>
</evidence>
<dbReference type="InterPro" id="IPR027473">
    <property type="entry name" value="L-asparaginase_C"/>
</dbReference>
<dbReference type="NCBIfam" id="NF008304">
    <property type="entry name" value="PRK11096.1"/>
    <property type="match status" value="1"/>
</dbReference>
<feature type="chain" id="PRO_5003588120" description="asparaginase" evidence="14">
    <location>
        <begin position="23"/>
        <end position="348"/>
    </location>
</feature>
<dbReference type="InterPro" id="IPR004550">
    <property type="entry name" value="AsnASE_II"/>
</dbReference>
<evidence type="ECO:0000256" key="12">
    <source>
        <dbReference type="PROSITE-ProRule" id="PRU10100"/>
    </source>
</evidence>
<dbReference type="Pfam" id="PF00710">
    <property type="entry name" value="Asparaginase"/>
    <property type="match status" value="1"/>
</dbReference>
<dbReference type="InterPro" id="IPR036152">
    <property type="entry name" value="Asp/glu_Ase-like_sf"/>
</dbReference>
<dbReference type="PATRIC" id="fig|762967.3.peg.1044"/>
<keyword evidence="4 14" id="KW-0732">Signal</keyword>
<evidence type="ECO:0000313" key="17">
    <source>
        <dbReference type="EMBL" id="EHY31293.1"/>
    </source>
</evidence>
<feature type="binding site" evidence="10">
    <location>
        <position position="80"/>
    </location>
    <ligand>
        <name>substrate</name>
    </ligand>
</feature>
<evidence type="ECO:0000256" key="13">
    <source>
        <dbReference type="RuleBase" id="RU004456"/>
    </source>
</evidence>
<evidence type="ECO:0000256" key="6">
    <source>
        <dbReference type="ARBA" id="ARBA00022801"/>
    </source>
</evidence>
<dbReference type="CDD" id="cd08964">
    <property type="entry name" value="L-asparaginase_II"/>
    <property type="match status" value="1"/>
</dbReference>
<dbReference type="PIRSF" id="PIRSF001220">
    <property type="entry name" value="L-ASNase_gatD"/>
    <property type="match status" value="1"/>
</dbReference>
<dbReference type="InterPro" id="IPR040919">
    <property type="entry name" value="Asparaginase_C"/>
</dbReference>
<accession>H3KF14</accession>
<evidence type="ECO:0000256" key="1">
    <source>
        <dbReference type="ARBA" id="ARBA00004418"/>
    </source>
</evidence>
<comment type="caution">
    <text evidence="17">The sequence shown here is derived from an EMBL/GenBank/DDBJ whole genome shotgun (WGS) entry which is preliminary data.</text>
</comment>
<evidence type="ECO:0000256" key="7">
    <source>
        <dbReference type="ARBA" id="ARBA00023157"/>
    </source>
</evidence>
<dbReference type="FunFam" id="3.40.50.1170:FF:000001">
    <property type="entry name" value="L-asparaginase 2"/>
    <property type="match status" value="1"/>
</dbReference>
<dbReference type="PROSITE" id="PS00917">
    <property type="entry name" value="ASN_GLN_ASE_2"/>
    <property type="match status" value="1"/>
</dbReference>
<feature type="domain" description="L-asparaginase N-terminal" evidence="15">
    <location>
        <begin position="25"/>
        <end position="214"/>
    </location>
</feature>
<dbReference type="Gene3D" id="3.40.50.40">
    <property type="match status" value="1"/>
</dbReference>
<dbReference type="Pfam" id="PF17763">
    <property type="entry name" value="Asparaginase_C"/>
    <property type="match status" value="1"/>
</dbReference>
<evidence type="ECO:0000256" key="5">
    <source>
        <dbReference type="ARBA" id="ARBA00022764"/>
    </source>
</evidence>
<dbReference type="GO" id="GO:0004067">
    <property type="term" value="F:asparaginase activity"/>
    <property type="evidence" value="ECO:0007669"/>
    <property type="project" value="UniProtKB-UniRule"/>
</dbReference>
<feature type="active site" description="O-isoaspartyl threonine intermediate" evidence="9">
    <location>
        <position position="34"/>
    </location>
</feature>